<comment type="caution">
    <text evidence="2">The sequence shown here is derived from an EMBL/GenBank/DDBJ whole genome shotgun (WGS) entry which is preliminary data.</text>
</comment>
<evidence type="ECO:0000313" key="2">
    <source>
        <dbReference type="EMBL" id="GCD10433.1"/>
    </source>
</evidence>
<name>A0A401ULM6_9CLOT</name>
<keyword evidence="3" id="KW-1185">Reference proteome</keyword>
<dbReference type="OrthoDB" id="2329786at2"/>
<sequence length="542" mass="62657">MKESKKYLSLPIEKFTIEDIDEDLARVEIYVMHDGKNLKKSNFSKACMEDAQETIKNKPLIGAFEKNKNGEVIDFKGHEVEYKIVKKDGAIDIETIYIEQPLGLIPETNSGHYEELDDKSWFVVDGYIWKEYCREAYNLIEESESKTVSMEIKILESHTDEDGEYWIDKYKYLGVTILGDSKTPAMSKEAIISLYELSDTEKFVSSFEVISDEINRYISNKKESEVEIMAKAKNEQFSMSVSQIQDFIQKELQKRTYIGKTYYNEAVERQEFYLQDVLTEENLVIVSDSKNWGVYFGIGYSFSGDLVTLDFEGMTRYVVGDWRAMVEGTVDNTVVTFEAIKTEYEKELETFEAKIVEKTNADFDVKETEAYKAIEIELSEVKEKFTVPVEGIEPIVEGEKDTFEAEKVEPVTEVEKATFEAKELELKEVTEKFEALTIENERLQKFETEKIAEQRVTDEKVLFEQYTELNEVEGFDILKDECSKYTIEELDTKLAVLFAKTYKSKGKFTVEDKKEGAVKVPIGILTDNEEKPYGGLFEKYSE</sequence>
<dbReference type="AlphaFoldDB" id="A0A401ULM6"/>
<dbReference type="RefSeq" id="WP_125001062.1">
    <property type="nucleotide sequence ID" value="NZ_BHYK01000010.1"/>
</dbReference>
<keyword evidence="1" id="KW-0175">Coiled coil</keyword>
<organism evidence="2 3">
    <name type="scientific">Clostridium tagluense</name>
    <dbReference type="NCBI Taxonomy" id="360422"/>
    <lineage>
        <taxon>Bacteria</taxon>
        <taxon>Bacillati</taxon>
        <taxon>Bacillota</taxon>
        <taxon>Clostridia</taxon>
        <taxon>Eubacteriales</taxon>
        <taxon>Clostridiaceae</taxon>
        <taxon>Clostridium</taxon>
    </lineage>
</organism>
<gene>
    <name evidence="2" type="ORF">Ctaglu_20560</name>
</gene>
<accession>A0A401ULM6</accession>
<dbReference type="Proteomes" id="UP000287872">
    <property type="component" value="Unassembled WGS sequence"/>
</dbReference>
<evidence type="ECO:0000256" key="1">
    <source>
        <dbReference type="SAM" id="Coils"/>
    </source>
</evidence>
<reference evidence="2 3" key="1">
    <citation type="submission" date="2018-11" db="EMBL/GenBank/DDBJ databases">
        <title>Genome sequencing and assembly of Clostridium tagluense strain A121.</title>
        <authorList>
            <person name="Murakami T."/>
            <person name="Segawa T."/>
            <person name="Shcherbakova V.A."/>
            <person name="Mori H."/>
            <person name="Yoshimura Y."/>
        </authorList>
    </citation>
    <scope>NUCLEOTIDE SEQUENCE [LARGE SCALE GENOMIC DNA]</scope>
    <source>
        <strain evidence="2 3">A121</strain>
    </source>
</reference>
<evidence type="ECO:0000313" key="3">
    <source>
        <dbReference type="Proteomes" id="UP000287872"/>
    </source>
</evidence>
<protein>
    <submittedName>
        <fullName evidence="2">Uncharacterized protein</fullName>
    </submittedName>
</protein>
<dbReference type="EMBL" id="BHYK01000010">
    <property type="protein sequence ID" value="GCD10433.1"/>
    <property type="molecule type" value="Genomic_DNA"/>
</dbReference>
<proteinExistence type="predicted"/>
<feature type="coiled-coil region" evidence="1">
    <location>
        <begin position="419"/>
        <end position="446"/>
    </location>
</feature>